<sequence>MMVDGERQLPAKPPPRQPATGYRHIDIDDNGDIVGLS</sequence>
<accession>A0AAD3YMU4</accession>
<dbReference type="Proteomes" id="UP000859505">
    <property type="component" value="Unassembled WGS sequence"/>
</dbReference>
<evidence type="ECO:0000313" key="3">
    <source>
        <dbReference type="Proteomes" id="UP000859505"/>
    </source>
</evidence>
<reference evidence="2" key="1">
    <citation type="journal article" date="2018" name="Genome Biol.">
        <title>SKESA: strategic k-mer extension for scrupulous assemblies.</title>
        <authorList>
            <person name="Souvorov A."/>
            <person name="Agarwala R."/>
            <person name="Lipman D.J."/>
        </authorList>
    </citation>
    <scope>NUCLEOTIDE SEQUENCE</scope>
    <source>
        <strain evidence="2">OLC2673_Aeromonas</strain>
    </source>
</reference>
<protein>
    <submittedName>
        <fullName evidence="2">Uncharacterized protein</fullName>
    </submittedName>
</protein>
<name>A0AAD3YMU4_AERHY</name>
<reference evidence="2" key="2">
    <citation type="submission" date="2020-01" db="EMBL/GenBank/DDBJ databases">
        <authorList>
            <consortium name="NCBI Pathogen Detection Project"/>
        </authorList>
    </citation>
    <scope>NUCLEOTIDE SEQUENCE</scope>
    <source>
        <strain evidence="2">OLC2673_Aeromonas</strain>
    </source>
</reference>
<dbReference type="AlphaFoldDB" id="A0AAD3YMU4"/>
<evidence type="ECO:0000313" key="2">
    <source>
        <dbReference type="EMBL" id="HAT6346822.1"/>
    </source>
</evidence>
<feature type="region of interest" description="Disordered" evidence="1">
    <location>
        <begin position="1"/>
        <end position="37"/>
    </location>
</feature>
<organism evidence="2 3">
    <name type="scientific">Aeromonas hydrophila</name>
    <dbReference type="NCBI Taxonomy" id="644"/>
    <lineage>
        <taxon>Bacteria</taxon>
        <taxon>Pseudomonadati</taxon>
        <taxon>Pseudomonadota</taxon>
        <taxon>Gammaproteobacteria</taxon>
        <taxon>Aeromonadales</taxon>
        <taxon>Aeromonadaceae</taxon>
        <taxon>Aeromonas</taxon>
    </lineage>
</organism>
<proteinExistence type="predicted"/>
<gene>
    <name evidence="2" type="ORF">JAJ28_004640</name>
</gene>
<comment type="caution">
    <text evidence="2">The sequence shown here is derived from an EMBL/GenBank/DDBJ whole genome shotgun (WGS) entry which is preliminary data.</text>
</comment>
<dbReference type="EMBL" id="DACTUL010000076">
    <property type="protein sequence ID" value="HAT6346822.1"/>
    <property type="molecule type" value="Genomic_DNA"/>
</dbReference>
<evidence type="ECO:0000256" key="1">
    <source>
        <dbReference type="SAM" id="MobiDB-lite"/>
    </source>
</evidence>